<gene>
    <name evidence="3" type="ORF">PHYSODRAFT_346496</name>
</gene>
<dbReference type="KEGG" id="psoj:PHYSODRAFT_346496"/>
<evidence type="ECO:0000313" key="3">
    <source>
        <dbReference type="EMBL" id="EGZ14813.1"/>
    </source>
</evidence>
<dbReference type="AlphaFoldDB" id="G4ZQA2"/>
<dbReference type="GO" id="GO:0043022">
    <property type="term" value="F:ribosome binding"/>
    <property type="evidence" value="ECO:0007669"/>
    <property type="project" value="InterPro"/>
</dbReference>
<feature type="domain" description="Zuotin-like zuotin homology" evidence="2">
    <location>
        <begin position="252"/>
        <end position="340"/>
    </location>
</feature>
<reference evidence="3 4" key="1">
    <citation type="journal article" date="2006" name="Science">
        <title>Phytophthora genome sequences uncover evolutionary origins and mechanisms of pathogenesis.</title>
        <authorList>
            <person name="Tyler B.M."/>
            <person name="Tripathy S."/>
            <person name="Zhang X."/>
            <person name="Dehal P."/>
            <person name="Jiang R.H."/>
            <person name="Aerts A."/>
            <person name="Arredondo F.D."/>
            <person name="Baxter L."/>
            <person name="Bensasson D."/>
            <person name="Beynon J.L."/>
            <person name="Chapman J."/>
            <person name="Damasceno C.M."/>
            <person name="Dorrance A.E."/>
            <person name="Dou D."/>
            <person name="Dickerman A.W."/>
            <person name="Dubchak I.L."/>
            <person name="Garbelotto M."/>
            <person name="Gijzen M."/>
            <person name="Gordon S.G."/>
            <person name="Govers F."/>
            <person name="Grunwald N.J."/>
            <person name="Huang W."/>
            <person name="Ivors K.L."/>
            <person name="Jones R.W."/>
            <person name="Kamoun S."/>
            <person name="Krampis K."/>
            <person name="Lamour K.H."/>
            <person name="Lee M.K."/>
            <person name="McDonald W.H."/>
            <person name="Medina M."/>
            <person name="Meijer H.J."/>
            <person name="Nordberg E.K."/>
            <person name="Maclean D.J."/>
            <person name="Ospina-Giraldo M.D."/>
            <person name="Morris P.F."/>
            <person name="Phuntumart V."/>
            <person name="Putnam N.H."/>
            <person name="Rash S."/>
            <person name="Rose J.K."/>
            <person name="Sakihama Y."/>
            <person name="Salamov A.A."/>
            <person name="Savidor A."/>
            <person name="Scheuring C.F."/>
            <person name="Smith B.M."/>
            <person name="Sobral B.W."/>
            <person name="Terry A."/>
            <person name="Torto-Alalibo T.A."/>
            <person name="Win J."/>
            <person name="Xu Z."/>
            <person name="Zhang H."/>
            <person name="Grigoriev I.V."/>
            <person name="Rokhsar D.S."/>
            <person name="Boore J.L."/>
        </authorList>
    </citation>
    <scope>NUCLEOTIDE SEQUENCE [LARGE SCALE GENOMIC DNA]</scope>
    <source>
        <strain evidence="3 4">P6497</strain>
    </source>
</reference>
<dbReference type="Proteomes" id="UP000002640">
    <property type="component" value="Unassembled WGS sequence"/>
</dbReference>
<feature type="region of interest" description="Disordered" evidence="1">
    <location>
        <begin position="420"/>
        <end position="468"/>
    </location>
</feature>
<sequence>MEQAADDAPRAAPPFPSASGDLVLAAASLDIPASDVALAQTVHPCKTLMSPTLSTCDLSELRPRPPRARCLTITDAPQCGAAPPPPTKNDERHDVFADAVAATPPADFKEPKVVLSLGGYFAQRRVEAVGRAFNKRVCNMARGCWTSCEDLDDATKVRDALRKQEEFILRKYRRSIRGKNFLELQLGLSDIDFDVTDEQFKKAYRTTTGKTENDPNYLAVQKAFATPIDPQKKRAAGYEKIKENDPADEGKSFYELYGPVFLANARFSENKPAPASALGGDDLHIDEVYAFYDFWNKFDSWRVFTHDSEHDVDSAEHRDHKRWMAKKNEAAAKKEKRQDLELALAGEGDLYEDLDAGEGIDYSVDGEQALDLNSSGDLDFSADACQDASGEMNTKIQFKASSVDVELEDYSQKLEFEHDVIDSAKPGANKEFQPDRLRDPSEQKKEKMAAASTETNEESVLFATEVKN</sequence>
<dbReference type="GeneID" id="20648797"/>
<proteinExistence type="predicted"/>
<evidence type="ECO:0000256" key="1">
    <source>
        <dbReference type="SAM" id="MobiDB-lite"/>
    </source>
</evidence>
<dbReference type="InParanoid" id="G4ZQA2"/>
<evidence type="ECO:0000313" key="4">
    <source>
        <dbReference type="Proteomes" id="UP000002640"/>
    </source>
</evidence>
<dbReference type="Pfam" id="PF21884">
    <property type="entry name" value="ZUO1-like_ZHD"/>
    <property type="match status" value="1"/>
</dbReference>
<dbReference type="EMBL" id="JH159155">
    <property type="protein sequence ID" value="EGZ14813.1"/>
    <property type="molecule type" value="Genomic_DNA"/>
</dbReference>
<dbReference type="PANTHER" id="PTHR43999">
    <property type="entry name" value="DNAJ HOMOLOG SUBFAMILY C MEMBER 2"/>
    <property type="match status" value="1"/>
</dbReference>
<evidence type="ECO:0000259" key="2">
    <source>
        <dbReference type="Pfam" id="PF21884"/>
    </source>
</evidence>
<keyword evidence="4" id="KW-1185">Reference proteome</keyword>
<dbReference type="PANTHER" id="PTHR43999:SF1">
    <property type="entry name" value="DNAJ HOMOLOG SUBFAMILY C MEMBER 2"/>
    <property type="match status" value="1"/>
</dbReference>
<name>G4ZQA2_PHYSP</name>
<organism evidence="3 4">
    <name type="scientific">Phytophthora sojae (strain P6497)</name>
    <name type="common">Soybean stem and root rot agent</name>
    <name type="synonym">Phytophthora megasperma f. sp. glycines</name>
    <dbReference type="NCBI Taxonomy" id="1094619"/>
    <lineage>
        <taxon>Eukaryota</taxon>
        <taxon>Sar</taxon>
        <taxon>Stramenopiles</taxon>
        <taxon>Oomycota</taxon>
        <taxon>Peronosporomycetes</taxon>
        <taxon>Peronosporales</taxon>
        <taxon>Peronosporaceae</taxon>
        <taxon>Phytophthora</taxon>
    </lineage>
</organism>
<accession>G4ZQA2</accession>
<feature type="compositionally biased region" description="Basic and acidic residues" evidence="1">
    <location>
        <begin position="432"/>
        <end position="448"/>
    </location>
</feature>
<dbReference type="RefSeq" id="XP_009528562.1">
    <property type="nucleotide sequence ID" value="XM_009530267.1"/>
</dbReference>
<dbReference type="GO" id="GO:0051083">
    <property type="term" value="P:'de novo' cotranslational protein folding"/>
    <property type="evidence" value="ECO:0007669"/>
    <property type="project" value="InterPro"/>
</dbReference>
<dbReference type="InterPro" id="IPR044634">
    <property type="entry name" value="Zuotin/DnaJC2"/>
</dbReference>
<protein>
    <recommendedName>
        <fullName evidence="2">Zuotin-like zuotin homology domain-containing protein</fullName>
    </recommendedName>
</protein>
<dbReference type="GO" id="GO:0030544">
    <property type="term" value="F:Hsp70 protein binding"/>
    <property type="evidence" value="ECO:0007669"/>
    <property type="project" value="InterPro"/>
</dbReference>
<dbReference type="SMR" id="G4ZQA2"/>
<dbReference type="GO" id="GO:0006450">
    <property type="term" value="P:regulation of translational fidelity"/>
    <property type="evidence" value="ECO:0007669"/>
    <property type="project" value="InterPro"/>
</dbReference>
<dbReference type="InterPro" id="IPR054076">
    <property type="entry name" value="ZUO1-like_ZHD"/>
</dbReference>
<dbReference type="GO" id="GO:0005829">
    <property type="term" value="C:cytosol"/>
    <property type="evidence" value="ECO:0007669"/>
    <property type="project" value="TreeGrafter"/>
</dbReference>